<dbReference type="PANTHER" id="PTHR12916:SF13">
    <property type="entry name" value="SUSHI, VON WILLEBRAND FACTOR TYPE A, EGF AND PENTRAXIN DOMAIN-CONTAINING PROTEIN 1-LIKE"/>
    <property type="match status" value="1"/>
</dbReference>
<dbReference type="PRINTS" id="PR01983">
    <property type="entry name" value="NOTCH"/>
</dbReference>
<keyword evidence="15" id="KW-1185">Reference proteome</keyword>
<evidence type="ECO:0008006" key="16">
    <source>
        <dbReference type="Google" id="ProtNLM"/>
    </source>
</evidence>
<dbReference type="GO" id="GO:0048666">
    <property type="term" value="P:neuron development"/>
    <property type="evidence" value="ECO:0007669"/>
    <property type="project" value="UniProtKB-ARBA"/>
</dbReference>
<dbReference type="InterPro" id="IPR036364">
    <property type="entry name" value="SEA_dom_sf"/>
</dbReference>
<dbReference type="PANTHER" id="PTHR12916">
    <property type="entry name" value="CYTOCHROME C OXIDASE POLYPEPTIDE VIC-2"/>
    <property type="match status" value="1"/>
</dbReference>
<dbReference type="EMBL" id="JAODUO010001806">
    <property type="protein sequence ID" value="KAK2158335.1"/>
    <property type="molecule type" value="Genomic_DNA"/>
</dbReference>
<evidence type="ECO:0000256" key="7">
    <source>
        <dbReference type="ARBA" id="ARBA00023180"/>
    </source>
</evidence>
<dbReference type="PROSITE" id="PS01186">
    <property type="entry name" value="EGF_2"/>
    <property type="match status" value="12"/>
</dbReference>
<dbReference type="InterPro" id="IPR000742">
    <property type="entry name" value="EGF"/>
</dbReference>
<dbReference type="GO" id="GO:0042063">
    <property type="term" value="P:gliogenesis"/>
    <property type="evidence" value="ECO:0007669"/>
    <property type="project" value="UniProtKB-ARBA"/>
</dbReference>
<comment type="caution">
    <text evidence="14">The sequence shown here is derived from an EMBL/GenBank/DDBJ whole genome shotgun (WGS) entry which is preliminary data.</text>
</comment>
<keyword evidence="5 10" id="KW-0472">Membrane</keyword>
<dbReference type="Pfam" id="PF06119">
    <property type="entry name" value="NIDO"/>
    <property type="match status" value="1"/>
</dbReference>
<dbReference type="InterPro" id="IPR003886">
    <property type="entry name" value="NIDO_dom"/>
</dbReference>
<keyword evidence="10" id="KW-1133">Transmembrane helix</keyword>
<dbReference type="FunFam" id="2.10.25.10:FF:000004">
    <property type="entry name" value="Neurogenic locus notch 1"/>
    <property type="match status" value="4"/>
</dbReference>
<keyword evidence="10" id="KW-0812">Transmembrane</keyword>
<feature type="domain" description="EGF-like" evidence="12">
    <location>
        <begin position="1280"/>
        <end position="1317"/>
    </location>
</feature>
<feature type="compositionally biased region" description="Low complexity" evidence="9">
    <location>
        <begin position="1581"/>
        <end position="1590"/>
    </location>
</feature>
<keyword evidence="2 8" id="KW-0245">EGF-like domain</keyword>
<dbReference type="InterPro" id="IPR000152">
    <property type="entry name" value="EGF-type_Asp/Asn_hydroxyl_site"/>
</dbReference>
<feature type="domain" description="EGF-like" evidence="12">
    <location>
        <begin position="126"/>
        <end position="163"/>
    </location>
</feature>
<dbReference type="SMART" id="SM00179">
    <property type="entry name" value="EGF_CA"/>
    <property type="match status" value="18"/>
</dbReference>
<feature type="disulfide bond" evidence="8">
    <location>
        <begin position="1307"/>
        <end position="1316"/>
    </location>
</feature>
<dbReference type="InterPro" id="IPR056619">
    <property type="entry name" value="C8-3_MUC4"/>
</dbReference>
<dbReference type="InterPro" id="IPR049883">
    <property type="entry name" value="NOTCH1_EGF-like"/>
</dbReference>
<feature type="domain" description="EGF-like" evidence="12">
    <location>
        <begin position="12"/>
        <end position="48"/>
    </location>
</feature>
<name>A0AAD9N692_RIDPI</name>
<dbReference type="PRINTS" id="PR00010">
    <property type="entry name" value="EGFBLOOD"/>
</dbReference>
<dbReference type="SMART" id="SM00723">
    <property type="entry name" value="AMOP"/>
    <property type="match status" value="1"/>
</dbReference>
<dbReference type="GO" id="GO:0007160">
    <property type="term" value="P:cell-matrix adhesion"/>
    <property type="evidence" value="ECO:0007669"/>
    <property type="project" value="InterPro"/>
</dbReference>
<dbReference type="PROSITE" id="PS01187">
    <property type="entry name" value="EGF_CA"/>
    <property type="match status" value="5"/>
</dbReference>
<comment type="subcellular location">
    <subcellularLocation>
        <location evidence="1">Membrane</location>
    </subcellularLocation>
</comment>
<keyword evidence="3" id="KW-0732">Signal</keyword>
<feature type="domain" description="EGF-like" evidence="12">
    <location>
        <begin position="1242"/>
        <end position="1278"/>
    </location>
</feature>
<dbReference type="Proteomes" id="UP001209878">
    <property type="component" value="Unassembled WGS sequence"/>
</dbReference>
<feature type="domain" description="EGF-like" evidence="12">
    <location>
        <begin position="1204"/>
        <end position="1240"/>
    </location>
</feature>
<dbReference type="PROSITE" id="PS50024">
    <property type="entry name" value="SEA"/>
    <property type="match status" value="1"/>
</dbReference>
<dbReference type="Pfam" id="PF07645">
    <property type="entry name" value="EGF_CA"/>
    <property type="match status" value="4"/>
</dbReference>
<feature type="disulfide bond" evidence="8">
    <location>
        <begin position="1496"/>
        <end position="1505"/>
    </location>
</feature>
<feature type="domain" description="EGF-like" evidence="12">
    <location>
        <begin position="1319"/>
        <end position="1355"/>
    </location>
</feature>
<feature type="disulfide bond" evidence="8">
    <location>
        <begin position="1534"/>
        <end position="1543"/>
    </location>
</feature>
<evidence type="ECO:0000256" key="5">
    <source>
        <dbReference type="ARBA" id="ARBA00023136"/>
    </source>
</evidence>
<evidence type="ECO:0000256" key="1">
    <source>
        <dbReference type="ARBA" id="ARBA00004370"/>
    </source>
</evidence>
<dbReference type="Pfam" id="PF23263">
    <property type="entry name" value="C8-3_MUC4"/>
    <property type="match status" value="1"/>
</dbReference>
<dbReference type="SMART" id="SM00539">
    <property type="entry name" value="NIDO"/>
    <property type="match status" value="1"/>
</dbReference>
<dbReference type="InterPro" id="IPR018097">
    <property type="entry name" value="EGF_Ca-bd_CS"/>
</dbReference>
<dbReference type="Gene3D" id="2.10.25.10">
    <property type="entry name" value="Laminin"/>
    <property type="match status" value="18"/>
</dbReference>
<evidence type="ECO:0000256" key="10">
    <source>
        <dbReference type="SAM" id="Phobius"/>
    </source>
</evidence>
<evidence type="ECO:0000256" key="2">
    <source>
        <dbReference type="ARBA" id="ARBA00022536"/>
    </source>
</evidence>
<keyword evidence="7" id="KW-0325">Glycoprotein</keyword>
<sequence>MEGYTGHNCDNDINECESNPCKYGATCKDNVNSYSCKCMPGYTGYNCDSEINECDPHPCMNGATCLDQVNGYSCTCASGYTGDRCETDINECVPLPCMNGATCLDKVNRYSCTCASGYTGDRCETDIDECASSPCENGGSCENNIGYFNCTCVFDLYEGTVCHDAIRHRYYQYGSEHDDRLLGYDAAYYCDWSRKSCASDFLRVPTIQIFNGLYKRMKIYSNGYITFGLNFESRYPDRMDKNMLGYAKRKTAQKQGFAMLAPLWTDNDARYGQVYYHIYDKTQPGPTSKDKARVKHAVDHARDDVIENGGVSVTAVTWVMVITWSHMLPRMYYSPWYDSPNTFQLVIAYDPSRYQTFAMYHYMDMGWDNEFTRRRSMIGYFSYKYSQEESRELAPSMKRTAFRMQYRRGNTGTNGRYMFTVASGRHEVNYDQKCLNWFAGEMNWLWDLRFFLSWTLPCPCDRRLADMDSRWRFDWRLYYRTNYEKMCFYERIPWWFASQECCYNDWGSLITSTDGRGSHVSLVHRRWKTVHEMFDVRPKRWCCQFSDNCEYYTYLRPIDYCWGYIPPFLGWFYGDPHIRTLDGFQYTFNGLGEYTLVETTHGNFTLQGRTAKARDANGTETDATVFSAFAARDVDSDTVHIGMNATRDGFSLTIGVSARQLDITVGAPDKFKNHTKGLMGVFNGNATDDLLPPGENAVPLSNSSSEKTIFDEFGELWRILAVDSLFYYASGESYSTFAHKEFKPLFLEDVLKNMTKAERDKAEKTCGENKECLFDFAVTGNEDAAAATLATNSKNEEAAATLANASPNITVDKTFNVTVGQESTLTVTTFDADGDTVTVTENKNGPNDATFTDGEYKWKPTNMDPVNISYVLFTASDGKGGVAAAEVSVNLCDCSGHGECLFDLLADGYELKQTFRIVQCNCSTGWEGDHCESDLDGCQDNPCTEGTNCTDVTPEEEKSSGKSFKCSECPAGTEENEGTCLPINECDPDNKRHDCEQICVDTKDSFTCTCNDEYRLMPDNNKNCTDIDECTEGTSHCEQTCTNTVGSFVCSCVDGYTLNAENNKTCSISYTLDDDNKSCVDVDECETDNGGCAHFCTNFDGGFNCSFQRRLPTDEGPERPVPVARGARIVFVTATVVILTLCATRQADVTNVLTVSRVENCHDDINECNNNPCDEHANCTNTFGTFKCVCQAGYTQYNATVCKDLDECESVPCQNGGDCVNGNNAYSCSCEPGYNGTNCEIDIDECCISPCLNGGTCKDLINKFRCSCVRGFTGKTCETDIEECSSAPCQNEGNCSTPEINMFSCQCMPGYTGEMCETDVNDCANVTCMNGGTCQDLVDDYRCLCAAGYTGFNCCVNIDECISHPCMNNGTCDDLVNGFHCNCTASYNGSMCNIGQLCTARPCQNGGTCLETGNSRTCDCVAGYTGEDCETDIDECEGNPCQNGATCTDDINGYNCSCKAGYSGVKCGTDINECDANPCMYGATCVDGINGYNCTCAAGYTGDRCEIDIDDCESMPCMNGGTCQDLVNDYRCLCEAGYTGSNCSVVPTTPPTTTEKASKMTQSSESVDGTTNASGESTKETPTTTTPVVTTTTPLIPYTDLARVNIKVKLTSFDYTSDLADKTSDVYKSLKTTVVDTLMEVLASELGQGNFDIVDVTFSKGSVVVDYELAVKKETATQVMTTIVSTVKKVAKGGSFGNFTIDPNSVSATNSRWLPAVLGSVISLVLIILVVILIIFIARKVKANRVHDPTDADAPTVYSPTGSKQQMFWQQRSQAMPEGLNVSERYERQRMNVVSKAMKHAEHIDWSVMRNFAQRNVSRPGDMLHRDSRAPRQQRRGDEWIMFRRGKLMYSCGDVACNRISKRLMSDDPDQQVGS</sequence>
<evidence type="ECO:0000313" key="14">
    <source>
        <dbReference type="EMBL" id="KAK2158335.1"/>
    </source>
</evidence>
<dbReference type="SUPFAM" id="SSF57196">
    <property type="entry name" value="EGF/Laminin"/>
    <property type="match status" value="11"/>
</dbReference>
<feature type="disulfide bond" evidence="8">
    <location>
        <begin position="76"/>
        <end position="85"/>
    </location>
</feature>
<dbReference type="FunFam" id="2.10.25.10:FF:000038">
    <property type="entry name" value="Fibrillin 2"/>
    <property type="match status" value="1"/>
</dbReference>
<dbReference type="SMART" id="SM00181">
    <property type="entry name" value="EGF"/>
    <property type="match status" value="18"/>
</dbReference>
<feature type="domain" description="EGF-like" evidence="12">
    <location>
        <begin position="1164"/>
        <end position="1200"/>
    </location>
</feature>
<feature type="domain" description="EGF-like" evidence="12">
    <location>
        <begin position="88"/>
        <end position="124"/>
    </location>
</feature>
<dbReference type="Pfam" id="PF00008">
    <property type="entry name" value="EGF"/>
    <property type="match status" value="6"/>
</dbReference>
<dbReference type="CDD" id="cd00054">
    <property type="entry name" value="EGF_CA"/>
    <property type="match status" value="14"/>
</dbReference>
<feature type="disulfide bond" evidence="8">
    <location>
        <begin position="1458"/>
        <end position="1467"/>
    </location>
</feature>
<feature type="domain" description="EGF-like" evidence="12">
    <location>
        <begin position="1026"/>
        <end position="1067"/>
    </location>
</feature>
<dbReference type="GO" id="GO:0007219">
    <property type="term" value="P:Notch signaling pathway"/>
    <property type="evidence" value="ECO:0007669"/>
    <property type="project" value="TreeGrafter"/>
</dbReference>
<feature type="disulfide bond" evidence="8">
    <location>
        <begin position="1230"/>
        <end position="1239"/>
    </location>
</feature>
<feature type="domain" description="EGF-like" evidence="12">
    <location>
        <begin position="1470"/>
        <end position="1506"/>
    </location>
</feature>
<reference evidence="14" key="1">
    <citation type="journal article" date="2023" name="Mol. Biol. Evol.">
        <title>Third-Generation Sequencing Reveals the Adaptive Role of the Epigenome in Three Deep-Sea Polychaetes.</title>
        <authorList>
            <person name="Perez M."/>
            <person name="Aroh O."/>
            <person name="Sun Y."/>
            <person name="Lan Y."/>
            <person name="Juniper S.K."/>
            <person name="Young C.R."/>
            <person name="Angers B."/>
            <person name="Qian P.Y."/>
        </authorList>
    </citation>
    <scope>NUCLEOTIDE SEQUENCE</scope>
    <source>
        <strain evidence="14">R07B-5</strain>
    </source>
</reference>
<dbReference type="InterPro" id="IPR000082">
    <property type="entry name" value="SEA_dom"/>
</dbReference>
<gene>
    <name evidence="14" type="ORF">NP493_1807g00024</name>
</gene>
<feature type="domain" description="EGF-like" evidence="12">
    <location>
        <begin position="50"/>
        <end position="86"/>
    </location>
</feature>
<evidence type="ECO:0000259" key="12">
    <source>
        <dbReference type="PROSITE" id="PS50026"/>
    </source>
</evidence>
<feature type="domain" description="EGF-like" evidence="12">
    <location>
        <begin position="1357"/>
        <end position="1393"/>
    </location>
</feature>
<evidence type="ECO:0000256" key="6">
    <source>
        <dbReference type="ARBA" id="ARBA00023157"/>
    </source>
</evidence>
<dbReference type="SUPFAM" id="SSF82671">
    <property type="entry name" value="SEA domain"/>
    <property type="match status" value="1"/>
</dbReference>
<feature type="disulfide bond" evidence="8">
    <location>
        <begin position="1345"/>
        <end position="1354"/>
    </location>
</feature>
<feature type="domain" description="EGF-like" evidence="12">
    <location>
        <begin position="1508"/>
        <end position="1544"/>
    </location>
</feature>
<dbReference type="InterPro" id="IPR013032">
    <property type="entry name" value="EGF-like_CS"/>
</dbReference>
<dbReference type="SUPFAM" id="SSF57184">
    <property type="entry name" value="Growth factor receptor domain"/>
    <property type="match status" value="2"/>
</dbReference>
<dbReference type="InterPro" id="IPR005533">
    <property type="entry name" value="AMOP_dom"/>
</dbReference>
<dbReference type="Pfam" id="PF12661">
    <property type="entry name" value="hEGF"/>
    <property type="match status" value="5"/>
</dbReference>
<feature type="compositionally biased region" description="Polar residues" evidence="9">
    <location>
        <begin position="1559"/>
        <end position="1576"/>
    </location>
</feature>
<dbReference type="FunFam" id="2.10.25.10:FF:000066">
    <property type="entry name" value="FAT atypical cadherin 4"/>
    <property type="match status" value="1"/>
</dbReference>
<dbReference type="PROSITE" id="PS00022">
    <property type="entry name" value="EGF_1"/>
    <property type="match status" value="13"/>
</dbReference>
<dbReference type="PROSITE" id="PS50856">
    <property type="entry name" value="AMOP"/>
    <property type="match status" value="1"/>
</dbReference>
<dbReference type="FunFam" id="2.10.25.10:FF:000143">
    <property type="entry name" value="Protein crumbs 1"/>
    <property type="match status" value="2"/>
</dbReference>
<feature type="domain" description="AMOP" evidence="13">
    <location>
        <begin position="426"/>
        <end position="556"/>
    </location>
</feature>
<evidence type="ECO:0000259" key="13">
    <source>
        <dbReference type="PROSITE" id="PS50856"/>
    </source>
</evidence>
<feature type="domain" description="SEA" evidence="11">
    <location>
        <begin position="1600"/>
        <end position="1713"/>
    </location>
</feature>
<dbReference type="GO" id="GO:0005886">
    <property type="term" value="C:plasma membrane"/>
    <property type="evidence" value="ECO:0007669"/>
    <property type="project" value="UniProtKB-ARBA"/>
</dbReference>
<protein>
    <recommendedName>
        <fullName evidence="16">Mucin-like protein</fullName>
    </recommendedName>
</protein>
<feature type="disulfide bond" evidence="8">
    <location>
        <begin position="1383"/>
        <end position="1392"/>
    </location>
</feature>
<comment type="caution">
    <text evidence="8">Lacks conserved residue(s) required for the propagation of feature annotation.</text>
</comment>
<dbReference type="GO" id="GO:0005112">
    <property type="term" value="F:Notch binding"/>
    <property type="evidence" value="ECO:0007669"/>
    <property type="project" value="TreeGrafter"/>
</dbReference>
<feature type="region of interest" description="Disordered" evidence="9">
    <location>
        <begin position="1550"/>
        <end position="1590"/>
    </location>
</feature>
<dbReference type="PROSITE" id="PS00010">
    <property type="entry name" value="ASX_HYDROXYL"/>
    <property type="match status" value="13"/>
</dbReference>
<feature type="transmembrane region" description="Helical" evidence="10">
    <location>
        <begin position="1713"/>
        <end position="1738"/>
    </location>
</feature>
<organism evidence="14 15">
    <name type="scientific">Ridgeia piscesae</name>
    <name type="common">Tubeworm</name>
    <dbReference type="NCBI Taxonomy" id="27915"/>
    <lineage>
        <taxon>Eukaryota</taxon>
        <taxon>Metazoa</taxon>
        <taxon>Spiralia</taxon>
        <taxon>Lophotrochozoa</taxon>
        <taxon>Annelida</taxon>
        <taxon>Polychaeta</taxon>
        <taxon>Sedentaria</taxon>
        <taxon>Canalipalpata</taxon>
        <taxon>Sabellida</taxon>
        <taxon>Siboglinidae</taxon>
        <taxon>Ridgeia</taxon>
    </lineage>
</organism>
<feature type="disulfide bond" evidence="8">
    <location>
        <begin position="1268"/>
        <end position="1277"/>
    </location>
</feature>
<dbReference type="FunFam" id="2.10.25.10:FF:000230">
    <property type="entry name" value="Delta-like protein"/>
    <property type="match status" value="1"/>
</dbReference>
<feature type="disulfide bond" evidence="8">
    <location>
        <begin position="1420"/>
        <end position="1429"/>
    </location>
</feature>
<dbReference type="GO" id="GO:0005509">
    <property type="term" value="F:calcium ion binding"/>
    <property type="evidence" value="ECO:0007669"/>
    <property type="project" value="InterPro"/>
</dbReference>
<dbReference type="GO" id="GO:0000902">
    <property type="term" value="P:cell morphogenesis"/>
    <property type="evidence" value="ECO:0007669"/>
    <property type="project" value="UniProtKB-ARBA"/>
</dbReference>
<evidence type="ECO:0000313" key="15">
    <source>
        <dbReference type="Proteomes" id="UP001209878"/>
    </source>
</evidence>
<dbReference type="InterPro" id="IPR009030">
    <property type="entry name" value="Growth_fac_rcpt_cys_sf"/>
</dbReference>
<dbReference type="InterPro" id="IPR001881">
    <property type="entry name" value="EGF-like_Ca-bd_dom"/>
</dbReference>
<dbReference type="Pfam" id="PF01390">
    <property type="entry name" value="SEA"/>
    <property type="match status" value="1"/>
</dbReference>
<evidence type="ECO:0000256" key="8">
    <source>
        <dbReference type="PROSITE-ProRule" id="PRU00076"/>
    </source>
</evidence>
<feature type="disulfide bond" evidence="8">
    <location>
        <begin position="114"/>
        <end position="123"/>
    </location>
</feature>
<evidence type="ECO:0000256" key="4">
    <source>
        <dbReference type="ARBA" id="ARBA00022737"/>
    </source>
</evidence>
<keyword evidence="6 8" id="KW-1015">Disulfide bond</keyword>
<evidence type="ECO:0000259" key="11">
    <source>
        <dbReference type="PROSITE" id="PS50024"/>
    </source>
</evidence>
<feature type="disulfide bond" evidence="8">
    <location>
        <begin position="38"/>
        <end position="47"/>
    </location>
</feature>
<accession>A0AAD9N692</accession>
<dbReference type="FunFam" id="2.10.25.10:FF:000472">
    <property type="entry name" value="Uncharacterized protein, isoform A"/>
    <property type="match status" value="1"/>
</dbReference>
<evidence type="ECO:0000256" key="3">
    <source>
        <dbReference type="ARBA" id="ARBA00022729"/>
    </source>
</evidence>
<dbReference type="FunFam" id="2.10.25.10:FF:000434">
    <property type="entry name" value="Predicted protein"/>
    <property type="match status" value="2"/>
</dbReference>
<proteinExistence type="predicted"/>
<keyword evidence="4" id="KW-0677">Repeat</keyword>
<feature type="domain" description="EGF-like" evidence="12">
    <location>
        <begin position="1394"/>
        <end position="1430"/>
    </location>
</feature>
<dbReference type="PROSITE" id="PS50026">
    <property type="entry name" value="EGF_3"/>
    <property type="match status" value="15"/>
</dbReference>
<feature type="domain" description="EGF-like" evidence="12">
    <location>
        <begin position="1432"/>
        <end position="1468"/>
    </location>
</feature>
<evidence type="ECO:0000256" key="9">
    <source>
        <dbReference type="SAM" id="MobiDB-lite"/>
    </source>
</evidence>
<dbReference type="FunFam" id="2.10.25.10:FF:000123">
    <property type="entry name" value="Crumbs homolog 1 (Drosophila)"/>
    <property type="match status" value="1"/>
</dbReference>